<dbReference type="Proteomes" id="UP001628156">
    <property type="component" value="Unassembled WGS sequence"/>
</dbReference>
<evidence type="ECO:0000313" key="2">
    <source>
        <dbReference type="EMBL" id="GAB1226237.1"/>
    </source>
</evidence>
<proteinExistence type="predicted"/>
<keyword evidence="1" id="KW-0812">Transmembrane</keyword>
<keyword evidence="1" id="KW-0472">Membrane</keyword>
<evidence type="ECO:0008006" key="4">
    <source>
        <dbReference type="Google" id="ProtNLM"/>
    </source>
</evidence>
<evidence type="ECO:0000313" key="3">
    <source>
        <dbReference type="Proteomes" id="UP001628156"/>
    </source>
</evidence>
<keyword evidence="3" id="KW-1185">Reference proteome</keyword>
<protein>
    <recommendedName>
        <fullName evidence="4">t-SNARE coiled-coil homology domain-containing protein</fullName>
    </recommendedName>
</protein>
<feature type="transmembrane region" description="Helical" evidence="1">
    <location>
        <begin position="49"/>
        <end position="70"/>
    </location>
</feature>
<gene>
    <name evidence="2" type="ORF">ENUP19_0280G0022</name>
</gene>
<keyword evidence="1" id="KW-1133">Transmembrane helix</keyword>
<evidence type="ECO:0000256" key="1">
    <source>
        <dbReference type="SAM" id="Phobius"/>
    </source>
</evidence>
<sequence>MSRLIEDEMFVPISSDSINDISNQVTSVKETVDDVLEGAKKQGIKTIKYMSILLLLFTVHAIVGYVYYYYVNEDD</sequence>
<reference evidence="2 3" key="1">
    <citation type="journal article" date="2019" name="PLoS Negl. Trop. Dis.">
        <title>Whole genome sequencing of Entamoeba nuttalli reveals mammalian host-related molecular signatures and a novel octapeptide-repeat surface protein.</title>
        <authorList>
            <person name="Tanaka M."/>
            <person name="Makiuchi T."/>
            <person name="Komiyama T."/>
            <person name="Shiina T."/>
            <person name="Osaki K."/>
            <person name="Tachibana H."/>
        </authorList>
    </citation>
    <scope>NUCLEOTIDE SEQUENCE [LARGE SCALE GENOMIC DNA]</scope>
    <source>
        <strain evidence="2 3">P19-061405</strain>
    </source>
</reference>
<name>A0ABQ0DU26_9EUKA</name>
<comment type="caution">
    <text evidence="2">The sequence shown here is derived from an EMBL/GenBank/DDBJ whole genome shotgun (WGS) entry which is preliminary data.</text>
</comment>
<organism evidence="2 3">
    <name type="scientific">Entamoeba nuttalli</name>
    <dbReference type="NCBI Taxonomy" id="412467"/>
    <lineage>
        <taxon>Eukaryota</taxon>
        <taxon>Amoebozoa</taxon>
        <taxon>Evosea</taxon>
        <taxon>Archamoebae</taxon>
        <taxon>Mastigamoebida</taxon>
        <taxon>Entamoebidae</taxon>
        <taxon>Entamoeba</taxon>
    </lineage>
</organism>
<dbReference type="EMBL" id="BAAFRS010000280">
    <property type="protein sequence ID" value="GAB1226237.1"/>
    <property type="molecule type" value="Genomic_DNA"/>
</dbReference>
<accession>A0ABQ0DU26</accession>